<evidence type="ECO:0000256" key="1">
    <source>
        <dbReference type="SAM" id="MobiDB-lite"/>
    </source>
</evidence>
<name>A0AAI7ZHD9_XANAC</name>
<feature type="region of interest" description="Disordered" evidence="1">
    <location>
        <begin position="75"/>
        <end position="116"/>
    </location>
</feature>
<accession>A0AAI7ZHD9</accession>
<dbReference type="AlphaFoldDB" id="A0AAI7ZHD9"/>
<dbReference type="Proteomes" id="UP000000576">
    <property type="component" value="Chromosome"/>
</dbReference>
<protein>
    <submittedName>
        <fullName evidence="2">Uncharacterized protein</fullName>
    </submittedName>
</protein>
<sequence length="116" mass="12968">MVGLISLIARRQLLRIASRKHGNGDMSDADEKNERDTETRLRRVIGRSTIGVGQAWRKSGAGQWKCAPIFFRRSDRGRQKRGAGDQSEQGSHVYDWQKGWEGDACPSGVGGRFLSH</sequence>
<evidence type="ECO:0000313" key="2">
    <source>
        <dbReference type="EMBL" id="AAM38119.1"/>
    </source>
</evidence>
<evidence type="ECO:0000313" key="3">
    <source>
        <dbReference type="Proteomes" id="UP000000576"/>
    </source>
</evidence>
<proteinExistence type="predicted"/>
<reference evidence="2 3" key="1">
    <citation type="journal article" date="2002" name="Nature">
        <title>Comparison of the genomes of two Xanthomonas pathogens with differing host specificities.</title>
        <authorList>
            <person name="da Silva A.C."/>
            <person name="Ferro J.A."/>
            <person name="Reinach F.C."/>
            <person name="Farah C.S."/>
            <person name="Furlan L.R."/>
            <person name="Quaggio R.B."/>
            <person name="Monteiro-Vitorello C.B."/>
            <person name="Van Sluys M.A."/>
            <person name="Almeida N.F."/>
            <person name="Alves L.M."/>
            <person name="do Amaral A.M."/>
            <person name="Bertolini M.C."/>
            <person name="Camargo L.E."/>
            <person name="Camarotte G."/>
            <person name="Cannavan F."/>
            <person name="Cardozo J."/>
            <person name="Chambergo F."/>
            <person name="Ciapina L.P."/>
            <person name="Cicarelli R.M."/>
            <person name="Coutinho L.L."/>
            <person name="Cursino-Santos J.R."/>
            <person name="El-Dorry H."/>
            <person name="Faria J.B."/>
            <person name="Ferreira A.J."/>
            <person name="Ferreira R.C."/>
            <person name="Ferro M.I."/>
            <person name="Formighieri E.F."/>
            <person name="Franco M.C."/>
            <person name="Greggio C.C."/>
            <person name="Gruber A."/>
            <person name="Katsuyama A.M."/>
            <person name="Kishi L.T."/>
            <person name="Leite R.P."/>
            <person name="Lemos E.G."/>
            <person name="Lemos M.V."/>
            <person name="Locali E.C."/>
            <person name="Machado M.A."/>
            <person name="Madeira A.M."/>
            <person name="Martinez-Rossi N.M."/>
            <person name="Martins E.C."/>
            <person name="Meidanis J."/>
            <person name="Menck C.F."/>
            <person name="Miyaki C.Y."/>
            <person name="Moon D.H."/>
            <person name="Moreira L.M."/>
            <person name="Novo M.T."/>
            <person name="Okura V.K."/>
            <person name="Oliveira M.C."/>
            <person name="Oliveira V.R."/>
            <person name="Pereira H.A."/>
            <person name="Rossi A."/>
            <person name="Sena J.A."/>
            <person name="Silva C."/>
            <person name="de Souza R.F."/>
            <person name="Spinola L.A."/>
            <person name="Takita M.A."/>
            <person name="Tamura R.E."/>
            <person name="Teixeira E.C."/>
            <person name="Tezza R.I."/>
            <person name="Trindade dos Santos M."/>
            <person name="Truffi D."/>
            <person name="Tsai S.M."/>
            <person name="White F.F."/>
            <person name="Setubal J.C."/>
            <person name="Kitajima J.P."/>
        </authorList>
    </citation>
    <scope>NUCLEOTIDE SEQUENCE [LARGE SCALE GENOMIC DNA]</scope>
    <source>
        <strain evidence="2 3">306</strain>
    </source>
</reference>
<organism evidence="2 3">
    <name type="scientific">Xanthomonas axonopodis pv. citri (strain 306)</name>
    <dbReference type="NCBI Taxonomy" id="190486"/>
    <lineage>
        <taxon>Bacteria</taxon>
        <taxon>Pseudomonadati</taxon>
        <taxon>Pseudomonadota</taxon>
        <taxon>Gammaproteobacteria</taxon>
        <taxon>Lysobacterales</taxon>
        <taxon>Lysobacteraceae</taxon>
        <taxon>Xanthomonas</taxon>
    </lineage>
</organism>
<gene>
    <name evidence="2" type="ordered locus">XAC3275</name>
</gene>
<dbReference type="EMBL" id="AE008923">
    <property type="protein sequence ID" value="AAM38119.1"/>
    <property type="molecule type" value="Genomic_DNA"/>
</dbReference>
<dbReference type="KEGG" id="xac:XAC3275"/>